<evidence type="ECO:0000313" key="6">
    <source>
        <dbReference type="EMBL" id="EAC5949675.1"/>
    </source>
</evidence>
<evidence type="ECO:0000313" key="7">
    <source>
        <dbReference type="Proteomes" id="UP000356407"/>
    </source>
</evidence>
<proteinExistence type="inferred from homology"/>
<accession>A0A9P1T1S3</accession>
<evidence type="ECO:0000259" key="4">
    <source>
        <dbReference type="Pfam" id="PF09681"/>
    </source>
</evidence>
<feature type="domain" description="DnaB/C C-terminal" evidence="3">
    <location>
        <begin position="179"/>
        <end position="252"/>
    </location>
</feature>
<feature type="domain" description="Phage replisome organiser N-terminal" evidence="4">
    <location>
        <begin position="6"/>
        <end position="126"/>
    </location>
</feature>
<dbReference type="Pfam" id="PF09681">
    <property type="entry name" value="Phage_rep_org_N"/>
    <property type="match status" value="1"/>
</dbReference>
<dbReference type="InterPro" id="IPR053162">
    <property type="entry name" value="DnaD"/>
</dbReference>
<evidence type="ECO:0000313" key="5">
    <source>
        <dbReference type="EMBL" id="EAC3882407.1"/>
    </source>
</evidence>
<dbReference type="NCBIfam" id="TIGR01446">
    <property type="entry name" value="DnaD_dom"/>
    <property type="match status" value="1"/>
</dbReference>
<evidence type="ECO:0000256" key="1">
    <source>
        <dbReference type="ARBA" id="ARBA00093462"/>
    </source>
</evidence>
<dbReference type="EMBL" id="AAAJCR010000005">
    <property type="protein sequence ID" value="EAC5949675.1"/>
    <property type="molecule type" value="Genomic_DNA"/>
</dbReference>
<dbReference type="EMBL" id="AAAICE010000006">
    <property type="protein sequence ID" value="EAC3882407.1"/>
    <property type="molecule type" value="Genomic_DNA"/>
</dbReference>
<gene>
    <name evidence="6" type="ORF">AP104_09765</name>
    <name evidence="5" type="ORF">B4X68_10270</name>
</gene>
<organism evidence="6 8">
    <name type="scientific">Listeria monocytogenes</name>
    <dbReference type="NCBI Taxonomy" id="1639"/>
    <lineage>
        <taxon>Bacteria</taxon>
        <taxon>Bacillati</taxon>
        <taxon>Bacillota</taxon>
        <taxon>Bacilli</taxon>
        <taxon>Bacillales</taxon>
        <taxon>Listeriaceae</taxon>
        <taxon>Listeria</taxon>
    </lineage>
</organism>
<dbReference type="PANTHER" id="PTHR37293:SF7">
    <property type="entry name" value="HYPOTHETICAL PHAGE PROTEIN"/>
    <property type="match status" value="1"/>
</dbReference>
<comment type="caution">
    <text evidence="6">The sequence shown here is derived from an EMBL/GenBank/DDBJ whole genome shotgun (WGS) entry which is preliminary data.</text>
</comment>
<name>A0A9P1T1S3_LISMN</name>
<reference evidence="6 8" key="1">
    <citation type="submission" date="2018-06" db="EMBL/GenBank/DDBJ databases">
        <authorList>
            <consortium name="GenomeTrakr: Next Generation Sequencing Network for Food Pathogen Tracability"/>
        </authorList>
    </citation>
    <scope>NUCLEOTIDE SEQUENCE [LARGE SCALE GENOMIC DNA]</scope>
    <source>
        <strain evidence="5 7">CFSAN060999</strain>
        <strain evidence="6 8">FDA00009539</strain>
    </source>
</reference>
<sequence>MSGIQWIKLSVNMFDDEKIKLLEKMPEGNQMLIVWIRLLALAGKTNDKGRIYLNENVPYTEDMLATLFNRDVGIIRVTLHTLQSFGMIQKTENGLIEIENWEKHQNVDGMERVREQTRKRVEKHREAMRQNRIASGDSKGNKECNVTSSVTVTQSNAIDIDKELDKDINNNNSDLNFKDFWEQNGFGMMLPIELEKLLAWVDDFAGNREIVMKALEVTSEQGANKRNYAYVNKILKNWESRGFKTIADVDAAEKQRQIEIEQKYNKPTYNKYNKPVKEEVLPDWVDKNQQEAHKQPEMTEEEREEKKKAYEEVMRKLGRGDELEAHK</sequence>
<dbReference type="InterPro" id="IPR006343">
    <property type="entry name" value="DnaB/C_C"/>
</dbReference>
<evidence type="ECO:0000259" key="3">
    <source>
        <dbReference type="Pfam" id="PF07261"/>
    </source>
</evidence>
<feature type="region of interest" description="Disordered" evidence="2">
    <location>
        <begin position="282"/>
        <end position="327"/>
    </location>
</feature>
<dbReference type="Proteomes" id="UP000378540">
    <property type="component" value="Unassembled WGS sequence"/>
</dbReference>
<dbReference type="NCBIfam" id="TIGR01714">
    <property type="entry name" value="phage_rep_org_N"/>
    <property type="match status" value="1"/>
</dbReference>
<dbReference type="SUPFAM" id="SSF158499">
    <property type="entry name" value="DnaD domain-like"/>
    <property type="match status" value="1"/>
</dbReference>
<dbReference type="Gene3D" id="1.10.10.630">
    <property type="entry name" value="DnaD domain-like"/>
    <property type="match status" value="1"/>
</dbReference>
<evidence type="ECO:0000313" key="8">
    <source>
        <dbReference type="Proteomes" id="UP000378540"/>
    </source>
</evidence>
<evidence type="ECO:0000256" key="2">
    <source>
        <dbReference type="SAM" id="MobiDB-lite"/>
    </source>
</evidence>
<feature type="compositionally biased region" description="Basic and acidic residues" evidence="2">
    <location>
        <begin position="282"/>
        <end position="297"/>
    </location>
</feature>
<dbReference type="PANTHER" id="PTHR37293">
    <property type="entry name" value="PHAGE REPLICATION PROTEIN-RELATED"/>
    <property type="match status" value="1"/>
</dbReference>
<dbReference type="Pfam" id="PF07261">
    <property type="entry name" value="DnaB_2"/>
    <property type="match status" value="1"/>
</dbReference>
<dbReference type="InterPro" id="IPR010056">
    <property type="entry name" value="Phage_rep_org__N"/>
</dbReference>
<feature type="compositionally biased region" description="Basic and acidic residues" evidence="2">
    <location>
        <begin position="304"/>
        <end position="327"/>
    </location>
</feature>
<dbReference type="AlphaFoldDB" id="A0A9P1T1S3"/>
<protein>
    <submittedName>
        <fullName evidence="6">DnaD domain protein</fullName>
    </submittedName>
</protein>
<dbReference type="InterPro" id="IPR034829">
    <property type="entry name" value="DnaD-like_sf"/>
</dbReference>
<comment type="similarity">
    <text evidence="1">Belongs to the DnaB/DnaD family.</text>
</comment>
<dbReference type="Proteomes" id="UP000356407">
    <property type="component" value="Unassembled WGS sequence"/>
</dbReference>